<evidence type="ECO:0000256" key="1">
    <source>
        <dbReference type="SAM" id="MobiDB-lite"/>
    </source>
</evidence>
<gene>
    <name evidence="4" type="ORF">HHX48_10260</name>
</gene>
<keyword evidence="5" id="KW-1185">Reference proteome</keyword>
<accession>A0ABR8LNX2</accession>
<dbReference type="InterPro" id="IPR051044">
    <property type="entry name" value="MAG_DAG_Lipase"/>
</dbReference>
<feature type="domain" description="Serine aminopeptidase S33" evidence="3">
    <location>
        <begin position="92"/>
        <end position="296"/>
    </location>
</feature>
<dbReference type="PANTHER" id="PTHR11614">
    <property type="entry name" value="PHOSPHOLIPASE-RELATED"/>
    <property type="match status" value="1"/>
</dbReference>
<evidence type="ECO:0000313" key="4">
    <source>
        <dbReference type="EMBL" id="MBD3586122.1"/>
    </source>
</evidence>
<dbReference type="GO" id="GO:0016787">
    <property type="term" value="F:hydrolase activity"/>
    <property type="evidence" value="ECO:0007669"/>
    <property type="project" value="UniProtKB-KW"/>
</dbReference>
<dbReference type="Gene3D" id="3.40.50.1820">
    <property type="entry name" value="alpha/beta hydrolase"/>
    <property type="match status" value="1"/>
</dbReference>
<dbReference type="InterPro" id="IPR029058">
    <property type="entry name" value="AB_hydrolase_fold"/>
</dbReference>
<evidence type="ECO:0000313" key="5">
    <source>
        <dbReference type="Proteomes" id="UP000624419"/>
    </source>
</evidence>
<dbReference type="InterPro" id="IPR022742">
    <property type="entry name" value="Hydrolase_4"/>
</dbReference>
<evidence type="ECO:0000256" key="2">
    <source>
        <dbReference type="SAM" id="SignalP"/>
    </source>
</evidence>
<feature type="chain" id="PRO_5047288347" evidence="2">
    <location>
        <begin position="38"/>
        <end position="393"/>
    </location>
</feature>
<proteinExistence type="predicted"/>
<evidence type="ECO:0000259" key="3">
    <source>
        <dbReference type="Pfam" id="PF12146"/>
    </source>
</evidence>
<name>A0ABR8LNX2_9ALTE</name>
<protein>
    <submittedName>
        <fullName evidence="4">Alpha/beta hydrolase</fullName>
    </submittedName>
</protein>
<keyword evidence="4" id="KW-0378">Hydrolase</keyword>
<dbReference type="Proteomes" id="UP000624419">
    <property type="component" value="Unassembled WGS sequence"/>
</dbReference>
<keyword evidence="2" id="KW-0732">Signal</keyword>
<dbReference type="SUPFAM" id="SSF53474">
    <property type="entry name" value="alpha/beta-Hydrolases"/>
    <property type="match status" value="1"/>
</dbReference>
<dbReference type="EMBL" id="JABBXD010000005">
    <property type="protein sequence ID" value="MBD3586122.1"/>
    <property type="molecule type" value="Genomic_DNA"/>
</dbReference>
<comment type="caution">
    <text evidence="4">The sequence shown here is derived from an EMBL/GenBank/DDBJ whole genome shotgun (WGS) entry which is preliminary data.</text>
</comment>
<feature type="signal peptide" evidence="2">
    <location>
        <begin position="1"/>
        <end position="37"/>
    </location>
</feature>
<reference evidence="4 5" key="1">
    <citation type="submission" date="2020-04" db="EMBL/GenBank/DDBJ databases">
        <title>Salinimonas sp. HHU 13199.</title>
        <authorList>
            <person name="Cui X."/>
            <person name="Zhang D."/>
        </authorList>
    </citation>
    <scope>NUCLEOTIDE SEQUENCE [LARGE SCALE GENOMIC DNA]</scope>
    <source>
        <strain evidence="4 5">HHU 13199</strain>
    </source>
</reference>
<dbReference type="Pfam" id="PF12146">
    <property type="entry name" value="Hydrolase_4"/>
    <property type="match status" value="1"/>
</dbReference>
<sequence>MINFVYASHRPFCKEILLKCCKFLSACLLLFSSAVFATDFTDNLKAFRQLYEAELGSVKPCQETRLQRYAVCANTLRSDGNGPFILHHGAPTQNVAVLFHGLSDSPYFMRAIAANLHANGFTVIVPLLPGHGLRDADDDMEDRQLAERWQRHVDDIMGLADKFGDDKFIGGFSTGGALAVDQYLDDPEEIAGIMLFSGALALTDNAESMWKIWGIKTLASWIDGHYETHGPNPYKYPSVAGFAGLELMDIIDSIRTRLEAGKRIKVPLFVAHSQADGTTPISGVRSLLANAEATNTFFEIDEDYDLCHADLPLNSKLVADMHFKTSMVNRNERCAVPKANPLYRQMMFMLNAFIDANTKKGATQYDINRPAPIELPKPPAGLTQRDTKKDDLK</sequence>
<feature type="region of interest" description="Disordered" evidence="1">
    <location>
        <begin position="368"/>
        <end position="393"/>
    </location>
</feature>
<organism evidence="4 5">
    <name type="scientific">Salinimonas profundi</name>
    <dbReference type="NCBI Taxonomy" id="2729140"/>
    <lineage>
        <taxon>Bacteria</taxon>
        <taxon>Pseudomonadati</taxon>
        <taxon>Pseudomonadota</taxon>
        <taxon>Gammaproteobacteria</taxon>
        <taxon>Alteromonadales</taxon>
        <taxon>Alteromonadaceae</taxon>
        <taxon>Alteromonas/Salinimonas group</taxon>
        <taxon>Salinimonas</taxon>
    </lineage>
</organism>